<dbReference type="Pfam" id="PF04727">
    <property type="entry name" value="ELMO_CED12"/>
    <property type="match status" value="1"/>
</dbReference>
<dbReference type="InterPro" id="IPR050868">
    <property type="entry name" value="ELMO_domain-containing"/>
</dbReference>
<name>F4Q6D8_CACFS</name>
<dbReference type="PANTHER" id="PTHR12771:SF27">
    <property type="entry name" value="ANKYRIN REPEAT AND ELMO DOMAIN-CONTAINING PROTEIN D"/>
    <property type="match status" value="1"/>
</dbReference>
<evidence type="ECO:0000256" key="1">
    <source>
        <dbReference type="PROSITE-ProRule" id="PRU00023"/>
    </source>
</evidence>
<gene>
    <name evidence="4" type="primary">elmoD</name>
    <name evidence="4" type="ORF">DFA_08986</name>
</gene>
<feature type="domain" description="ELMO" evidence="3">
    <location>
        <begin position="112"/>
        <end position="277"/>
    </location>
</feature>
<dbReference type="Proteomes" id="UP000007797">
    <property type="component" value="Unassembled WGS sequence"/>
</dbReference>
<sequence length="694" mass="77765">MANHSHGYGLLIDSIKTKNESAIYTNIINNLKNNDINTQTCSLTLINSIISYSNNPVEILDYLEDFNLSLTLKATLGSTDNYFKQQILKLQILKLQAIFHDSTTMYSKEDPTHEKLLERLWELMFPCEVFKPVDERWKLIGFQGKDPSTDFRGMGIAGLKHLLYFAEYHTDTFKHLAFQQQSLPQNISSDRYYPLAVCGIHITSMLLELMKPPTNTQDLTNDQIVIYPMLFESKNSLEQIYCVVIEIFAMVWDEGNAKYMDFKKVIVFLKNQITESLIKSSTIQEFKSNNYVIKKLVDLKKVFMDSPQQGPTKKSSQGRQSKSFNEDRKSFDYINRSVDSQHDLLATRVTVDDENGLTNSSGSSYSYTTNSCASMTYNNNTDSIYSSSASSSPAGGGENGGNTAIHVAICSLQYDIVSHYLSNVNMLNITNANGMTPLNLACANSTTQMIELILATPGISLTTQAKNEVVKSLLHYGSNPNLFNKKGETSLHISIRQKNRDLIQLLIQYGSDVSLNNSSSPSHHNNNHNNNHNNHYNYNNHNQNNGSISHSYSHSHTSLQNYGSSPISISNKSSIQIGRERNNYTSHHHSNSNSSDYNPSSSPPSDLSIAGNHTTSAGSSLMSSIVGRGRLTNSFSSHSTRYTTQQKLDIIKRCLSEATIVVDQITPTDTKYKENIKRATENIKNCKILLNSLK</sequence>
<feature type="compositionally biased region" description="Polar residues" evidence="2">
    <location>
        <begin position="306"/>
        <end position="323"/>
    </location>
</feature>
<dbReference type="SUPFAM" id="SSF48403">
    <property type="entry name" value="Ankyrin repeat"/>
    <property type="match status" value="1"/>
</dbReference>
<keyword evidence="1" id="KW-0040">ANK repeat</keyword>
<accession>F4Q6D8</accession>
<dbReference type="GO" id="GO:0007015">
    <property type="term" value="P:actin filament organization"/>
    <property type="evidence" value="ECO:0007669"/>
    <property type="project" value="TreeGrafter"/>
</dbReference>
<dbReference type="AlphaFoldDB" id="F4Q6D8"/>
<feature type="compositionally biased region" description="Low complexity" evidence="2">
    <location>
        <begin position="591"/>
        <end position="608"/>
    </location>
</feature>
<dbReference type="InterPro" id="IPR006816">
    <property type="entry name" value="ELMO_dom"/>
</dbReference>
<dbReference type="Pfam" id="PF12796">
    <property type="entry name" value="Ank_2"/>
    <property type="match status" value="1"/>
</dbReference>
<dbReference type="OrthoDB" id="20508at2759"/>
<dbReference type="Gene3D" id="1.25.40.20">
    <property type="entry name" value="Ankyrin repeat-containing domain"/>
    <property type="match status" value="2"/>
</dbReference>
<dbReference type="InterPro" id="IPR036770">
    <property type="entry name" value="Ankyrin_rpt-contain_sf"/>
</dbReference>
<feature type="repeat" description="ANK" evidence="1">
    <location>
        <begin position="486"/>
        <end position="518"/>
    </location>
</feature>
<evidence type="ECO:0000256" key="2">
    <source>
        <dbReference type="SAM" id="MobiDB-lite"/>
    </source>
</evidence>
<evidence type="ECO:0000259" key="3">
    <source>
        <dbReference type="PROSITE" id="PS51335"/>
    </source>
</evidence>
<dbReference type="PROSITE" id="PS50297">
    <property type="entry name" value="ANK_REP_REGION"/>
    <property type="match status" value="1"/>
</dbReference>
<dbReference type="GO" id="GO:0048870">
    <property type="term" value="P:cell motility"/>
    <property type="evidence" value="ECO:0007669"/>
    <property type="project" value="TreeGrafter"/>
</dbReference>
<reference evidence="5" key="1">
    <citation type="journal article" date="2011" name="Genome Res.">
        <title>Phylogeny-wide analysis of social amoeba genomes highlights ancient origins for complex intercellular communication.</title>
        <authorList>
            <person name="Heidel A.J."/>
            <person name="Lawal H.M."/>
            <person name="Felder M."/>
            <person name="Schilde C."/>
            <person name="Helps N.R."/>
            <person name="Tunggal B."/>
            <person name="Rivero F."/>
            <person name="John U."/>
            <person name="Schleicher M."/>
            <person name="Eichinger L."/>
            <person name="Platzer M."/>
            <person name="Noegel A.A."/>
            <person name="Schaap P."/>
            <person name="Gloeckner G."/>
        </authorList>
    </citation>
    <scope>NUCLEOTIDE SEQUENCE [LARGE SCALE GENOMIC DNA]</scope>
    <source>
        <strain evidence="5">SH3</strain>
    </source>
</reference>
<dbReference type="GeneID" id="14868496"/>
<organism evidence="4 5">
    <name type="scientific">Cavenderia fasciculata</name>
    <name type="common">Slime mold</name>
    <name type="synonym">Dictyostelium fasciculatum</name>
    <dbReference type="NCBI Taxonomy" id="261658"/>
    <lineage>
        <taxon>Eukaryota</taxon>
        <taxon>Amoebozoa</taxon>
        <taxon>Evosea</taxon>
        <taxon>Eumycetozoa</taxon>
        <taxon>Dictyostelia</taxon>
        <taxon>Acytosteliales</taxon>
        <taxon>Cavenderiaceae</taxon>
        <taxon>Cavenderia</taxon>
    </lineage>
</organism>
<dbReference type="PROSITE" id="PS50088">
    <property type="entry name" value="ANK_REPEAT"/>
    <property type="match status" value="1"/>
</dbReference>
<dbReference type="KEGG" id="dfa:DFA_08986"/>
<feature type="region of interest" description="Disordered" evidence="2">
    <location>
        <begin position="583"/>
        <end position="614"/>
    </location>
</feature>
<dbReference type="InterPro" id="IPR011989">
    <property type="entry name" value="ARM-like"/>
</dbReference>
<dbReference type="PROSITE" id="PS51335">
    <property type="entry name" value="ELMO"/>
    <property type="match status" value="1"/>
</dbReference>
<feature type="region of interest" description="Disordered" evidence="2">
    <location>
        <begin position="305"/>
        <end position="325"/>
    </location>
</feature>
<dbReference type="RefSeq" id="XP_004354848.1">
    <property type="nucleotide sequence ID" value="XM_004354796.1"/>
</dbReference>
<dbReference type="EMBL" id="GL883023">
    <property type="protein sequence ID" value="EGG16448.1"/>
    <property type="molecule type" value="Genomic_DNA"/>
</dbReference>
<dbReference type="SMART" id="SM00248">
    <property type="entry name" value="ANK"/>
    <property type="match status" value="3"/>
</dbReference>
<dbReference type="GO" id="GO:0005886">
    <property type="term" value="C:plasma membrane"/>
    <property type="evidence" value="ECO:0007669"/>
    <property type="project" value="TreeGrafter"/>
</dbReference>
<evidence type="ECO:0000313" key="5">
    <source>
        <dbReference type="Proteomes" id="UP000007797"/>
    </source>
</evidence>
<keyword evidence="5" id="KW-1185">Reference proteome</keyword>
<feature type="region of interest" description="Disordered" evidence="2">
    <location>
        <begin position="516"/>
        <end position="567"/>
    </location>
</feature>
<proteinExistence type="predicted"/>
<dbReference type="Gene3D" id="1.25.10.10">
    <property type="entry name" value="Leucine-rich Repeat Variant"/>
    <property type="match status" value="1"/>
</dbReference>
<dbReference type="PANTHER" id="PTHR12771">
    <property type="entry name" value="ENGULFMENT AND CELL MOTILITY"/>
    <property type="match status" value="1"/>
</dbReference>
<dbReference type="InterPro" id="IPR002110">
    <property type="entry name" value="Ankyrin_rpt"/>
</dbReference>
<evidence type="ECO:0000313" key="4">
    <source>
        <dbReference type="EMBL" id="EGG16448.1"/>
    </source>
</evidence>
<protein>
    <submittedName>
        <fullName evidence="4">Ankyrin repeat-containing protein</fullName>
    </submittedName>
</protein>